<accession>A0A813N1Q6</accession>
<dbReference type="GO" id="GO:0005576">
    <property type="term" value="C:extracellular region"/>
    <property type="evidence" value="ECO:0007669"/>
    <property type="project" value="InterPro"/>
</dbReference>
<dbReference type="EMBL" id="CAJNOC010000219">
    <property type="protein sequence ID" value="CAF0728991.1"/>
    <property type="molecule type" value="Genomic_DNA"/>
</dbReference>
<organism evidence="8 9">
    <name type="scientific">Brachionus calyciflorus</name>
    <dbReference type="NCBI Taxonomy" id="104777"/>
    <lineage>
        <taxon>Eukaryota</taxon>
        <taxon>Metazoa</taxon>
        <taxon>Spiralia</taxon>
        <taxon>Gnathifera</taxon>
        <taxon>Rotifera</taxon>
        <taxon>Eurotatoria</taxon>
        <taxon>Monogononta</taxon>
        <taxon>Pseudotrocha</taxon>
        <taxon>Ploima</taxon>
        <taxon>Brachionidae</taxon>
        <taxon>Brachionus</taxon>
    </lineage>
</organism>
<evidence type="ECO:0000313" key="8">
    <source>
        <dbReference type="EMBL" id="CAF0728991.1"/>
    </source>
</evidence>
<feature type="region of interest" description="Disordered" evidence="6">
    <location>
        <begin position="1378"/>
        <end position="1400"/>
    </location>
</feature>
<dbReference type="SMART" id="SM00861">
    <property type="entry name" value="Transket_pyr"/>
    <property type="match status" value="1"/>
</dbReference>
<comment type="caution">
    <text evidence="8">The sequence shown here is derived from an EMBL/GenBank/DDBJ whole genome shotgun (WGS) entry which is preliminary data.</text>
</comment>
<dbReference type="NCBIfam" id="NF006914">
    <property type="entry name" value="PRK09404.1"/>
    <property type="match status" value="1"/>
</dbReference>
<dbReference type="InterPro" id="IPR005475">
    <property type="entry name" value="Transketolase-like_Pyr-bd"/>
</dbReference>
<dbReference type="CDD" id="cd00117">
    <property type="entry name" value="TFP"/>
    <property type="match status" value="1"/>
</dbReference>
<keyword evidence="4" id="KW-0560">Oxidoreductase</keyword>
<evidence type="ECO:0000259" key="7">
    <source>
        <dbReference type="PROSITE" id="PS50940"/>
    </source>
</evidence>
<dbReference type="InterPro" id="IPR001017">
    <property type="entry name" value="DH_E1"/>
</dbReference>
<evidence type="ECO:0000256" key="4">
    <source>
        <dbReference type="ARBA" id="ARBA00023002"/>
    </source>
</evidence>
<dbReference type="OrthoDB" id="413077at2759"/>
<dbReference type="PANTHER" id="PTHR23152:SF4">
    <property type="entry name" value="2-OXOADIPATE DEHYDROGENASE COMPLEX COMPONENT E1"/>
    <property type="match status" value="1"/>
</dbReference>
<comment type="similarity">
    <text evidence="2">Belongs to the alpha-ketoglutarate dehydrogenase family.</text>
</comment>
<evidence type="ECO:0000256" key="3">
    <source>
        <dbReference type="ARBA" id="ARBA00022946"/>
    </source>
</evidence>
<evidence type="ECO:0000313" key="9">
    <source>
        <dbReference type="Proteomes" id="UP000663879"/>
    </source>
</evidence>
<name>A0A813N1Q6_9BILA</name>
<sequence>MLRSPYLIKQFINRNTNLGQLNRRNFNYQTEIYTKKFEKFDENLSNSLKKVNEHRAKQSNLYRFINAYRQYGFKLARLDPLDQFKSVENTILELDPSTYGLNRDSTQYSTDGLLHASESHQMTLDQIETYLKNTYSDRISIEFDFLNNLEEKLWIEKRFEEISSQKIDNQSRVEILNLLLKSQAFDVFLAKRFPSFKRYSLEGGESAMAFYYSIFSNLAKSDIEQLVMGIAHRGRLNLMTCMLNLDPVLLFAKMKGKSEFSSNVTATGDIAHHFPCSTDLTYDGKNIHVSLVQNPSHLEAVDPLVLGKARAKQMVEKDCLYSDNPSNVSKKVASFLIHGDAAFAGQGIVSETFQLSKLPNYGVGGTIHLITNNQLGFTLPSNLGRSGNFNSDLAKGYDCPIIHVNGDNPELAYKAGQLAAEYRNKFGKDILVDMICYRKYGHNELDDPSFTNPLMYKLIDSRQSVPDIYKDELVKEKLVESNLLDQEINMFESKLDECLKKVEAKNYEFKPRNVYLDKQWSNMNLASSQERTVWNTGCNLDLLKFVGAKSVSYPSDFTVHPTIERAHVQKRLERIREGKKIDWSTAESLAIGTLLTQGFNVRISGQDVGRGTFSHRHAMLVDQKNNKTFIPLNNLDEKQKSYFEICNSFLSEEAVMGFDYGFSLDNPNNLVIWEAQFGDFFNGAQIIIDTYISSGEAKWLYQSGLVLLMPHGFDGAGPEHSSCRIERFLQMSSSKEDKIDSDDINYFIANPTTPANYFHLLRRQMILPYRKPLIVASPKSLLRLPECVSSLEEMSEITSFRPVIDDPMVASKDSVKRLIFVFGKQYYALEAERAKRGLKDVALIRIEEMSPFPANEIRNLIKDYKHANEFIWSQEEHRNMGAWSFVSPRFENLLGIKLKYSGREVHNTIAGIGELHSKEAQYDIRVLDDRNFEKLNINYKYNLIMFLINLILVSVILYTNAIEIKNQTDVDYIECYWCNSRDPYCGKRVIDTMVSTVKCPKQSRCVVYTNPYDNYFLHRGCTYGMDLGEMVVQNGCYVEEEGATYCFCDFNRCNAAGILDLRNLIDDNNSKEKAQIKKKETTKDPSFERYLNREDPDLVMNHRNQQSNKSPVLSSYSDLIKPVDHQKTSINPMTKYYNKLLSQYLSYSNHKNTNFANQEKISNQLNQTFHQNNKNQELIKKFHEYTNFLKNSRNQKLFRTTQGTSSKIITPTTTAPRSILPIEILKHINKLSTKFSTKKLTSRTPILSTSTEIPLLYKLKINDTFSKSLLDDPIIRNKLGVKPNEHLSILIKNPLENQINSEFKVTSIPNDNKNETQPFKSEFSTTTMSWLSKLKAKLSQALSSTQSTYNFINLPFNNNALNLSLKIDETTSSIPRSTTTTITTTKTSSTTTTSTTSTTTSFTPSTTSINEWTHVLSDSYKQSLTSLNFKCSKDGLFAHPKDCSKFLQCVDFGTYYERFYVQNCPNGLYFNHKLELCDYLSNVACPQIQNF</sequence>
<dbReference type="Proteomes" id="UP000663879">
    <property type="component" value="Unassembled WGS sequence"/>
</dbReference>
<dbReference type="NCBIfam" id="TIGR00239">
    <property type="entry name" value="2oxo_dh_E1"/>
    <property type="match status" value="1"/>
</dbReference>
<dbReference type="CDD" id="cd02016">
    <property type="entry name" value="TPP_E1_OGDC_like"/>
    <property type="match status" value="1"/>
</dbReference>
<gene>
    <name evidence="8" type="ORF">OXX778_LOCUS2714</name>
</gene>
<dbReference type="Gene3D" id="1.10.287.1150">
    <property type="entry name" value="TPP helical domain"/>
    <property type="match status" value="1"/>
</dbReference>
<dbReference type="SUPFAM" id="SSF52518">
    <property type="entry name" value="Thiamin diphosphate-binding fold (THDP-binding)"/>
    <property type="match status" value="2"/>
</dbReference>
<comment type="cofactor">
    <cofactor evidence="1">
        <name>thiamine diphosphate</name>
        <dbReference type="ChEBI" id="CHEBI:58937"/>
    </cofactor>
</comment>
<dbReference type="InterPro" id="IPR002557">
    <property type="entry name" value="Chitin-bd_dom"/>
</dbReference>
<dbReference type="PROSITE" id="PS50940">
    <property type="entry name" value="CHIT_BIND_II"/>
    <property type="match status" value="1"/>
</dbReference>
<dbReference type="InterPro" id="IPR042179">
    <property type="entry name" value="KGD_C_sf"/>
</dbReference>
<dbReference type="Gene3D" id="3.40.50.12470">
    <property type="match status" value="1"/>
</dbReference>
<dbReference type="InterPro" id="IPR011603">
    <property type="entry name" value="2oxoglutarate_DH_E1"/>
</dbReference>
<dbReference type="InterPro" id="IPR029061">
    <property type="entry name" value="THDP-binding"/>
</dbReference>
<dbReference type="GO" id="GO:0016624">
    <property type="term" value="F:oxidoreductase activity, acting on the aldehyde or oxo group of donors, disulfide as acceptor"/>
    <property type="evidence" value="ECO:0007669"/>
    <property type="project" value="InterPro"/>
</dbReference>
<dbReference type="Gene3D" id="3.40.50.970">
    <property type="match status" value="1"/>
</dbReference>
<dbReference type="Gene3D" id="3.40.50.11610">
    <property type="entry name" value="Multifunctional 2-oxoglutarate metabolism enzyme, C-terminal domain"/>
    <property type="match status" value="1"/>
</dbReference>
<evidence type="ECO:0000256" key="5">
    <source>
        <dbReference type="ARBA" id="ARBA00023052"/>
    </source>
</evidence>
<dbReference type="GO" id="GO:0030976">
    <property type="term" value="F:thiamine pyrophosphate binding"/>
    <property type="evidence" value="ECO:0007669"/>
    <property type="project" value="InterPro"/>
</dbReference>
<dbReference type="Pfam" id="PF01607">
    <property type="entry name" value="CBM_14"/>
    <property type="match status" value="1"/>
</dbReference>
<dbReference type="InterPro" id="IPR031717">
    <property type="entry name" value="ODO-1/KGD_C"/>
</dbReference>
<dbReference type="Pfam" id="PF00676">
    <property type="entry name" value="E1_dh"/>
    <property type="match status" value="1"/>
</dbReference>
<evidence type="ECO:0000256" key="1">
    <source>
        <dbReference type="ARBA" id="ARBA00001964"/>
    </source>
</evidence>
<evidence type="ECO:0000256" key="6">
    <source>
        <dbReference type="SAM" id="MobiDB-lite"/>
    </source>
</evidence>
<dbReference type="Gene3D" id="2.170.140.10">
    <property type="entry name" value="Chitin binding domain"/>
    <property type="match status" value="1"/>
</dbReference>
<dbReference type="NCBIfam" id="NF008907">
    <property type="entry name" value="PRK12270.1"/>
    <property type="match status" value="1"/>
</dbReference>
<keyword evidence="3" id="KW-0809">Transit peptide</keyword>
<reference evidence="8" key="1">
    <citation type="submission" date="2021-02" db="EMBL/GenBank/DDBJ databases">
        <authorList>
            <person name="Nowell W R."/>
        </authorList>
    </citation>
    <scope>NUCLEOTIDE SEQUENCE</scope>
    <source>
        <strain evidence="8">Ploen Becks lab</strain>
    </source>
</reference>
<keyword evidence="9" id="KW-1185">Reference proteome</keyword>
<dbReference type="SMART" id="SM00494">
    <property type="entry name" value="ChtBD2"/>
    <property type="match status" value="1"/>
</dbReference>
<dbReference type="GO" id="GO:0008061">
    <property type="term" value="F:chitin binding"/>
    <property type="evidence" value="ECO:0007669"/>
    <property type="project" value="InterPro"/>
</dbReference>
<keyword evidence="5" id="KW-0786">Thiamine pyrophosphate</keyword>
<dbReference type="SUPFAM" id="SSF57625">
    <property type="entry name" value="Invertebrate chitin-binding proteins"/>
    <property type="match status" value="1"/>
</dbReference>
<feature type="domain" description="Chitin-binding type-2" evidence="7">
    <location>
        <begin position="1428"/>
        <end position="1487"/>
    </location>
</feature>
<dbReference type="InterPro" id="IPR036508">
    <property type="entry name" value="Chitin-bd_dom_sf"/>
</dbReference>
<dbReference type="PANTHER" id="PTHR23152">
    <property type="entry name" value="2-OXOGLUTARATE DEHYDROGENASE"/>
    <property type="match status" value="1"/>
</dbReference>
<dbReference type="Pfam" id="PF16870">
    <property type="entry name" value="OxoGdeHyase_C"/>
    <property type="match status" value="1"/>
</dbReference>
<proteinExistence type="inferred from homology"/>
<protein>
    <recommendedName>
        <fullName evidence="7">Chitin-binding type-2 domain-containing protein</fullName>
    </recommendedName>
</protein>
<evidence type="ECO:0000256" key="2">
    <source>
        <dbReference type="ARBA" id="ARBA00006936"/>
    </source>
</evidence>
<dbReference type="Pfam" id="PF02779">
    <property type="entry name" value="Transket_pyr"/>
    <property type="match status" value="1"/>
</dbReference>